<dbReference type="AlphaFoldDB" id="A0A947DI15"/>
<evidence type="ECO:0000256" key="1">
    <source>
        <dbReference type="SAM" id="Phobius"/>
    </source>
</evidence>
<sequence>MSFNTWSENLKRPGIDFYHYWGVAKAQQLSTFPLASPYIHPDAYATVLNRYTASVDNPRLKAANAYRQVLDLTGTPLLYTLFATLPKHYGRALASYQCLQILMFVTAIVLIGILKGQPHGFWPLALVLSATFVPFTVDLGVANLNAIQLFLVTISTLLVDRATGGIPRERTKSGVIVLCLFIFIVLLKPSLLLPILFLGLAFGLKYGIPKLTVLVPVGMAFIALIVASTSIFLGSSRVWLDWYETLSSSKDRLTYPIEAGNFSTTWLLSSVSQIDISAAVLGIFSLLAISLGGAVILPALRKKIAIHQSIHVMAEIIKNTGLVVSLALTATLALSPLVWSHYYTLLLFPILWLFDFGRWSAKNIVGLLSLIFSGGILLKIIAVVWLPSPELRSLNFCIGCLLVWVGLLLAVVEMANKRLGKLVLSAE</sequence>
<proteinExistence type="predicted"/>
<feature type="transmembrane region" description="Helical" evidence="1">
    <location>
        <begin position="276"/>
        <end position="300"/>
    </location>
</feature>
<feature type="transmembrane region" description="Helical" evidence="1">
    <location>
        <begin position="175"/>
        <end position="204"/>
    </location>
</feature>
<keyword evidence="3" id="KW-1185">Reference proteome</keyword>
<protein>
    <submittedName>
        <fullName evidence="2">Uncharacterized protein</fullName>
    </submittedName>
</protein>
<dbReference type="Proteomes" id="UP000717364">
    <property type="component" value="Unassembled WGS sequence"/>
</dbReference>
<evidence type="ECO:0000313" key="2">
    <source>
        <dbReference type="EMBL" id="MBT9316326.1"/>
    </source>
</evidence>
<keyword evidence="1" id="KW-0472">Membrane</keyword>
<comment type="caution">
    <text evidence="2">The sequence shown here is derived from an EMBL/GenBank/DDBJ whole genome shotgun (WGS) entry which is preliminary data.</text>
</comment>
<dbReference type="EMBL" id="JADOES010000024">
    <property type="protein sequence ID" value="MBT9316326.1"/>
    <property type="molecule type" value="Genomic_DNA"/>
</dbReference>
<keyword evidence="1" id="KW-0812">Transmembrane</keyword>
<keyword evidence="1" id="KW-1133">Transmembrane helix</keyword>
<feature type="transmembrane region" description="Helical" evidence="1">
    <location>
        <begin position="312"/>
        <end position="334"/>
    </location>
</feature>
<name>A0A947DI15_9CYAN</name>
<evidence type="ECO:0000313" key="3">
    <source>
        <dbReference type="Proteomes" id="UP000717364"/>
    </source>
</evidence>
<reference evidence="2" key="1">
    <citation type="submission" date="2020-11" db="EMBL/GenBank/DDBJ databases">
        <authorList>
            <person name="Konstantinou D."/>
            <person name="Gkelis S."/>
            <person name="Popin R."/>
            <person name="Fewer D."/>
            <person name="Sivonen K."/>
        </authorList>
    </citation>
    <scope>NUCLEOTIDE SEQUENCE</scope>
    <source>
        <strain evidence="2">TAU-MAC 1115</strain>
    </source>
</reference>
<feature type="transmembrane region" description="Helical" evidence="1">
    <location>
        <begin position="120"/>
        <end position="137"/>
    </location>
</feature>
<feature type="transmembrane region" description="Helical" evidence="1">
    <location>
        <begin position="393"/>
        <end position="412"/>
    </location>
</feature>
<reference evidence="2" key="2">
    <citation type="journal article" date="2021" name="Mar. Drugs">
        <title>Genome Reduction and Secondary Metabolism of the Marine Sponge-Associated Cyanobacterium Leptothoe.</title>
        <authorList>
            <person name="Konstantinou D."/>
            <person name="Popin R.V."/>
            <person name="Fewer D.P."/>
            <person name="Sivonen K."/>
            <person name="Gkelis S."/>
        </authorList>
    </citation>
    <scope>NUCLEOTIDE SEQUENCE</scope>
    <source>
        <strain evidence="2">TAU-MAC 1115</strain>
    </source>
</reference>
<feature type="transmembrane region" description="Helical" evidence="1">
    <location>
        <begin position="93"/>
        <end position="114"/>
    </location>
</feature>
<feature type="transmembrane region" description="Helical" evidence="1">
    <location>
        <begin position="364"/>
        <end position="387"/>
    </location>
</feature>
<accession>A0A947DI15</accession>
<feature type="transmembrane region" description="Helical" evidence="1">
    <location>
        <begin position="211"/>
        <end position="233"/>
    </location>
</feature>
<gene>
    <name evidence="2" type="ORF">IXB50_12920</name>
</gene>
<organism evidence="2 3">
    <name type="scientific">Leptothoe spongobia TAU-MAC 1115</name>
    <dbReference type="NCBI Taxonomy" id="1967444"/>
    <lineage>
        <taxon>Bacteria</taxon>
        <taxon>Bacillati</taxon>
        <taxon>Cyanobacteriota</taxon>
        <taxon>Cyanophyceae</taxon>
        <taxon>Nodosilineales</taxon>
        <taxon>Cymatolegaceae</taxon>
        <taxon>Leptothoe</taxon>
        <taxon>Leptothoe spongobia</taxon>
    </lineage>
</organism>